<dbReference type="Proteomes" id="UP000032408">
    <property type="component" value="Chromosome"/>
</dbReference>
<keyword evidence="3" id="KW-1185">Reference proteome</keyword>
<dbReference type="HOGENOM" id="CLU_1363707_0_0_2"/>
<keyword evidence="1" id="KW-1133">Transmembrane helix</keyword>
<keyword evidence="1" id="KW-0472">Membrane</keyword>
<accession>A0A0D5C3T9</accession>
<reference evidence="3" key="1">
    <citation type="submission" date="2015-03" db="EMBL/GenBank/DDBJ databases">
        <title>Characterization of two novel Thaumarchaeota isolated from the Northern Adriatic Sea.</title>
        <authorList>
            <person name="Bayer B."/>
            <person name="Vojvoda J."/>
            <person name="Offre P."/>
            <person name="Srivastava A."/>
            <person name="Elisabeth N."/>
            <person name="Garcia J.A.L."/>
            <person name="Schleper C."/>
            <person name="Herndl G.J."/>
        </authorList>
    </citation>
    <scope>NUCLEOTIDE SEQUENCE [LARGE SCALE GENOMIC DNA]</scope>
    <source>
        <strain evidence="3">NF5</strain>
    </source>
</reference>
<name>A0A0D5C3T9_9ARCH</name>
<evidence type="ECO:0000313" key="3">
    <source>
        <dbReference type="Proteomes" id="UP000032408"/>
    </source>
</evidence>
<evidence type="ECO:0000313" key="2">
    <source>
        <dbReference type="EMBL" id="AJW71361.1"/>
    </source>
</evidence>
<evidence type="ECO:0000256" key="1">
    <source>
        <dbReference type="SAM" id="Phobius"/>
    </source>
</evidence>
<keyword evidence="1" id="KW-0812">Transmembrane</keyword>
<organism evidence="2 3">
    <name type="scientific">Nitrosopumilus adriaticus</name>
    <dbReference type="NCBI Taxonomy" id="1580092"/>
    <lineage>
        <taxon>Archaea</taxon>
        <taxon>Nitrososphaerota</taxon>
        <taxon>Nitrososphaeria</taxon>
        <taxon>Nitrosopumilales</taxon>
        <taxon>Nitrosopumilaceae</taxon>
        <taxon>Nitrosopumilus</taxon>
    </lineage>
</organism>
<dbReference type="KEGG" id="nin:NADRNF5_1682"/>
<feature type="transmembrane region" description="Helical" evidence="1">
    <location>
        <begin position="164"/>
        <end position="190"/>
    </location>
</feature>
<dbReference type="EMBL" id="CP011070">
    <property type="protein sequence ID" value="AJW71361.1"/>
    <property type="molecule type" value="Genomic_DNA"/>
</dbReference>
<dbReference type="STRING" id="1580092.NADRNF5_1682"/>
<protein>
    <submittedName>
        <fullName evidence="2">Uncharacterized protein</fullName>
    </submittedName>
</protein>
<reference evidence="2 3" key="2">
    <citation type="journal article" date="2016" name="ISME J.">
        <title>Physiological and genomic characterization of two novel marine thaumarchaeal strains indicates niche differentiation.</title>
        <authorList>
            <person name="Bayer B."/>
            <person name="Vojvoda J."/>
            <person name="Offre P."/>
            <person name="Alves R.J."/>
            <person name="Elisabeth N.H."/>
            <person name="Garcia J.A."/>
            <person name="Volland J.M."/>
            <person name="Srivastava A."/>
            <person name="Schleper C."/>
            <person name="Herndl G.J."/>
        </authorList>
    </citation>
    <scope>NUCLEOTIDE SEQUENCE [LARGE SCALE GENOMIC DNA]</scope>
    <source>
        <strain evidence="2 3">NF5</strain>
    </source>
</reference>
<gene>
    <name evidence="2" type="ORF">NADRNF5_1682</name>
</gene>
<proteinExistence type="predicted"/>
<dbReference type="AlphaFoldDB" id="A0A0D5C3T9"/>
<sequence length="202" mass="22442">MFIIKRGPIISIIGLVLVIVSLSIASSVVPSNISEINNFSNSLFEEMFNEMTNEIQIMPGDSTYFSYSTFSSDVPLLWGIRIIDYQPGDKLSIKVSNIFGDDYGDFIQNDPILFEMLDISQSDTLNLEIKNIGTRNVNVIAMFSEDPDNFDPLSNSDTSTMNTVLILAFSGFFLILGIIISVIGTIVILVDLKNNQGNKRSY</sequence>